<evidence type="ECO:0000259" key="8">
    <source>
        <dbReference type="Pfam" id="PF21982"/>
    </source>
</evidence>
<evidence type="ECO:0000259" key="7">
    <source>
        <dbReference type="Pfam" id="PF21981"/>
    </source>
</evidence>
<comment type="caution">
    <text evidence="9">The sequence shown here is derived from an EMBL/GenBank/DDBJ whole genome shotgun (WGS) entry which is preliminary data.</text>
</comment>
<dbReference type="RefSeq" id="WP_117323118.1">
    <property type="nucleotide sequence ID" value="NZ_QVTD01000008.1"/>
</dbReference>
<comment type="subcellular location">
    <subcellularLocation>
        <location evidence="1 5">Cytoplasm</location>
    </subcellularLocation>
</comment>
<feature type="domain" description="RecX first three-helical" evidence="8">
    <location>
        <begin position="66"/>
        <end position="105"/>
    </location>
</feature>
<dbReference type="PANTHER" id="PTHR33602:SF1">
    <property type="entry name" value="REGULATORY PROTEIN RECX FAMILY PROTEIN"/>
    <property type="match status" value="1"/>
</dbReference>
<dbReference type="InterPro" id="IPR036388">
    <property type="entry name" value="WH-like_DNA-bd_sf"/>
</dbReference>
<evidence type="ECO:0000256" key="1">
    <source>
        <dbReference type="ARBA" id="ARBA00004496"/>
    </source>
</evidence>
<evidence type="ECO:0000313" key="10">
    <source>
        <dbReference type="Proteomes" id="UP000262939"/>
    </source>
</evidence>
<evidence type="ECO:0000256" key="4">
    <source>
        <dbReference type="ARBA" id="ARBA00022490"/>
    </source>
</evidence>
<dbReference type="InterPro" id="IPR003783">
    <property type="entry name" value="Regulatory_RecX"/>
</dbReference>
<dbReference type="PANTHER" id="PTHR33602">
    <property type="entry name" value="REGULATORY PROTEIN RECX FAMILY PROTEIN"/>
    <property type="match status" value="1"/>
</dbReference>
<dbReference type="OrthoDB" id="5421057at2"/>
<dbReference type="EMBL" id="QVTD01000008">
    <property type="protein sequence ID" value="RFU62990.1"/>
    <property type="molecule type" value="Genomic_DNA"/>
</dbReference>
<dbReference type="GO" id="GO:0006282">
    <property type="term" value="P:regulation of DNA repair"/>
    <property type="evidence" value="ECO:0007669"/>
    <property type="project" value="UniProtKB-UniRule"/>
</dbReference>
<dbReference type="InterPro" id="IPR053926">
    <property type="entry name" value="RecX_HTH_1st"/>
</dbReference>
<comment type="similarity">
    <text evidence="2 5">Belongs to the RecX family.</text>
</comment>
<dbReference type="InterPro" id="IPR053925">
    <property type="entry name" value="RecX_HTH_3rd"/>
</dbReference>
<name>A0A372LC02_9BACI</name>
<feature type="domain" description="RecX third three-helical" evidence="7">
    <location>
        <begin position="162"/>
        <end position="206"/>
    </location>
</feature>
<dbReference type="GO" id="GO:0005737">
    <property type="term" value="C:cytoplasm"/>
    <property type="evidence" value="ECO:0007669"/>
    <property type="project" value="UniProtKB-SubCell"/>
</dbReference>
<feature type="domain" description="RecX third three-helical" evidence="7">
    <location>
        <begin position="216"/>
        <end position="263"/>
    </location>
</feature>
<gene>
    <name evidence="5 9" type="primary">recX</name>
    <name evidence="9" type="ORF">D0466_13695</name>
</gene>
<comment type="function">
    <text evidence="5">Modulates RecA activity.</text>
</comment>
<reference evidence="9 10" key="1">
    <citation type="submission" date="2018-08" db="EMBL/GenBank/DDBJ databases">
        <title>Bacillus chawlae sp. nov., Bacillus glennii sp. nov., and Bacillus saganii sp. nov. Isolated from the Vehicle Assembly Building at Kennedy Space Center where the Viking Spacecraft were Assembled.</title>
        <authorList>
            <person name="Seuylemezian A."/>
            <person name="Vaishampayan P."/>
        </authorList>
    </citation>
    <scope>NUCLEOTIDE SEQUENCE [LARGE SCALE GENOMIC DNA]</scope>
    <source>
        <strain evidence="9 10">V44-8</strain>
    </source>
</reference>
<dbReference type="HAMAP" id="MF_01114">
    <property type="entry name" value="RecX"/>
    <property type="match status" value="1"/>
</dbReference>
<dbReference type="Pfam" id="PF02631">
    <property type="entry name" value="RecX_HTH2"/>
    <property type="match status" value="1"/>
</dbReference>
<proteinExistence type="inferred from homology"/>
<dbReference type="NCBIfam" id="NF010733">
    <property type="entry name" value="PRK14135.1"/>
    <property type="match status" value="1"/>
</dbReference>
<evidence type="ECO:0000256" key="2">
    <source>
        <dbReference type="ARBA" id="ARBA00009695"/>
    </source>
</evidence>
<keyword evidence="10" id="KW-1185">Reference proteome</keyword>
<dbReference type="Pfam" id="PF21982">
    <property type="entry name" value="RecX_HTH1"/>
    <property type="match status" value="1"/>
</dbReference>
<evidence type="ECO:0000256" key="3">
    <source>
        <dbReference type="ARBA" id="ARBA00018111"/>
    </source>
</evidence>
<dbReference type="AlphaFoldDB" id="A0A372LC02"/>
<sequence length="270" mass="31774">MPQITKITTQKKHTDRYNIFIDYGKGEEYAFSVDEEVLLKFQLKKGKDIDDFDLADIQYHDDIQKAFTLALNFLSYRMRSEAEVRAYLKKKEIDGPIVQEAVHKLYQYKYLDDLEFAKAFVRTQMNSGQKGPVTVRMELKEKGIDDKKIEDALPLYTFELQEEHARRLAEKSIAKEKNISERALKQKLEQTLLRKGFSTDVIVEALLNVNLEKDSDEEWGSLCHQAEKAHRRLQKYTGFEYEQRMKQALFRKGFSIDSIERYLSEYVDQA</sequence>
<keyword evidence="4 5" id="KW-0963">Cytoplasm</keyword>
<dbReference type="Pfam" id="PF21981">
    <property type="entry name" value="RecX_HTH3"/>
    <property type="match status" value="2"/>
</dbReference>
<evidence type="ECO:0000313" key="9">
    <source>
        <dbReference type="EMBL" id="RFU62990.1"/>
    </source>
</evidence>
<organism evidence="9 10">
    <name type="scientific">Peribacillus glennii</name>
    <dbReference type="NCBI Taxonomy" id="2303991"/>
    <lineage>
        <taxon>Bacteria</taxon>
        <taxon>Bacillati</taxon>
        <taxon>Bacillota</taxon>
        <taxon>Bacilli</taxon>
        <taxon>Bacillales</taxon>
        <taxon>Bacillaceae</taxon>
        <taxon>Peribacillus</taxon>
    </lineage>
</organism>
<dbReference type="Gene3D" id="1.10.10.10">
    <property type="entry name" value="Winged helix-like DNA-binding domain superfamily/Winged helix DNA-binding domain"/>
    <property type="match status" value="4"/>
</dbReference>
<accession>A0A372LC02</accession>
<dbReference type="Proteomes" id="UP000262939">
    <property type="component" value="Unassembled WGS sequence"/>
</dbReference>
<evidence type="ECO:0000259" key="6">
    <source>
        <dbReference type="Pfam" id="PF02631"/>
    </source>
</evidence>
<feature type="domain" description="RecX second three-helical" evidence="6">
    <location>
        <begin position="112"/>
        <end position="153"/>
    </location>
</feature>
<dbReference type="InterPro" id="IPR053924">
    <property type="entry name" value="RecX_HTH_2nd"/>
</dbReference>
<evidence type="ECO:0000256" key="5">
    <source>
        <dbReference type="HAMAP-Rule" id="MF_01114"/>
    </source>
</evidence>
<protein>
    <recommendedName>
        <fullName evidence="3 5">Regulatory protein RecX</fullName>
    </recommendedName>
</protein>